<reference evidence="2 3" key="1">
    <citation type="submission" date="2016-06" db="EMBL/GenBank/DDBJ databases">
        <title>Complete genome sequence of a deep-branching marine Gamma Proteobacterium Woeseia oceani type strain XK5.</title>
        <authorList>
            <person name="Mu D."/>
            <person name="Du Z."/>
        </authorList>
    </citation>
    <scope>NUCLEOTIDE SEQUENCE [LARGE SCALE GENOMIC DNA]</scope>
    <source>
        <strain evidence="2 3">XK5</strain>
    </source>
</reference>
<dbReference type="AlphaFoldDB" id="A0A193LI14"/>
<keyword evidence="3" id="KW-1185">Reference proteome</keyword>
<gene>
    <name evidence="2" type="ORF">BA177_13235</name>
</gene>
<evidence type="ECO:0000313" key="2">
    <source>
        <dbReference type="EMBL" id="ANO52034.1"/>
    </source>
</evidence>
<evidence type="ECO:0000256" key="1">
    <source>
        <dbReference type="SAM" id="Phobius"/>
    </source>
</evidence>
<organism evidence="2 3">
    <name type="scientific">Woeseia oceani</name>
    <dbReference type="NCBI Taxonomy" id="1548547"/>
    <lineage>
        <taxon>Bacteria</taxon>
        <taxon>Pseudomonadati</taxon>
        <taxon>Pseudomonadota</taxon>
        <taxon>Gammaproteobacteria</taxon>
        <taxon>Woeseiales</taxon>
        <taxon>Woeseiaceae</taxon>
        <taxon>Woeseia</taxon>
    </lineage>
</organism>
<protein>
    <submittedName>
        <fullName evidence="2">Uncharacterized protein</fullName>
    </submittedName>
</protein>
<sequence length="93" mass="9331">MAAKTDQEVTMAADTLAALIWRFIGIALIATALPGVLLLTTGVVASMGSGGQSSGLFAEGAMAMSLLNTLLIVVGLIVISSSKNLGILTARGL</sequence>
<dbReference type="Proteomes" id="UP000092695">
    <property type="component" value="Chromosome"/>
</dbReference>
<dbReference type="STRING" id="1548547.BA177_13235"/>
<feature type="transmembrane region" description="Helical" evidence="1">
    <location>
        <begin position="56"/>
        <end position="79"/>
    </location>
</feature>
<name>A0A193LI14_9GAMM</name>
<proteinExistence type="predicted"/>
<feature type="transmembrane region" description="Helical" evidence="1">
    <location>
        <begin position="20"/>
        <end position="44"/>
    </location>
</feature>
<dbReference type="EMBL" id="CP016268">
    <property type="protein sequence ID" value="ANO52034.1"/>
    <property type="molecule type" value="Genomic_DNA"/>
</dbReference>
<evidence type="ECO:0000313" key="3">
    <source>
        <dbReference type="Proteomes" id="UP000092695"/>
    </source>
</evidence>
<keyword evidence="1" id="KW-0472">Membrane</keyword>
<accession>A0A193LI14</accession>
<dbReference type="KEGG" id="woc:BA177_13235"/>
<keyword evidence="1" id="KW-1133">Transmembrane helix</keyword>
<keyword evidence="1" id="KW-0812">Transmembrane</keyword>